<organism evidence="10 11">
    <name type="scientific">Rhizobium leguminosarum</name>
    <dbReference type="NCBI Taxonomy" id="384"/>
    <lineage>
        <taxon>Bacteria</taxon>
        <taxon>Pseudomonadati</taxon>
        <taxon>Pseudomonadota</taxon>
        <taxon>Alphaproteobacteria</taxon>
        <taxon>Hyphomicrobiales</taxon>
        <taxon>Rhizobiaceae</taxon>
        <taxon>Rhizobium/Agrobacterium group</taxon>
        <taxon>Rhizobium</taxon>
    </lineage>
</organism>
<dbReference type="Pfam" id="PF00496">
    <property type="entry name" value="SBP_bac_5"/>
    <property type="match status" value="1"/>
</dbReference>
<dbReference type="InterPro" id="IPR039424">
    <property type="entry name" value="SBP_5"/>
</dbReference>
<comment type="similarity">
    <text evidence="3">Belongs to the bacterial solute-binding protein 5 family.</text>
</comment>
<dbReference type="GO" id="GO:0042938">
    <property type="term" value="P:dipeptide transport"/>
    <property type="evidence" value="ECO:0007669"/>
    <property type="project" value="TreeGrafter"/>
</dbReference>
<reference evidence="10 11" key="1">
    <citation type="submission" date="2019-02" db="EMBL/GenBank/DDBJ databases">
        <title>The genomic architecture of introgression among sibling species of bacteria.</title>
        <authorList>
            <person name="Cavassim M.I.A."/>
            <person name="Moeskjaer S."/>
            <person name="Moslemi C."/>
            <person name="Fields B."/>
            <person name="Bachmann A."/>
            <person name="Vilhjalmsson B."/>
            <person name="Schierup M.H."/>
            <person name="Young J.P.W."/>
            <person name="Andersen S.U."/>
        </authorList>
    </citation>
    <scope>NUCLEOTIDE SEQUENCE [LARGE SCALE GENOMIC DNA]</scope>
    <source>
        <strain evidence="10 11">SM145A</strain>
        <plasmid evidence="10">pSM145A_Rh02</plasmid>
    </source>
</reference>
<dbReference type="GO" id="GO:0043190">
    <property type="term" value="C:ATP-binding cassette (ABC) transporter complex"/>
    <property type="evidence" value="ECO:0007669"/>
    <property type="project" value="InterPro"/>
</dbReference>
<dbReference type="PANTHER" id="PTHR30290:SF32">
    <property type="entry name" value="GLUTATHIONE-BINDING PROTEIN GSIB"/>
    <property type="match status" value="1"/>
</dbReference>
<evidence type="ECO:0000256" key="2">
    <source>
        <dbReference type="ARBA" id="ARBA00004418"/>
    </source>
</evidence>
<dbReference type="InterPro" id="IPR000914">
    <property type="entry name" value="SBP_5_dom"/>
</dbReference>
<dbReference type="GO" id="GO:1904680">
    <property type="term" value="F:peptide transmembrane transporter activity"/>
    <property type="evidence" value="ECO:0007669"/>
    <property type="project" value="TreeGrafter"/>
</dbReference>
<dbReference type="PANTHER" id="PTHR30290">
    <property type="entry name" value="PERIPLASMIC BINDING COMPONENT OF ABC TRANSPORTER"/>
    <property type="match status" value="1"/>
</dbReference>
<name>A0A4Q8XS02_RHILE</name>
<dbReference type="RefSeq" id="WP_130671170.1">
    <property type="nucleotide sequence ID" value="NZ_SIOH01000001.1"/>
</dbReference>
<comment type="subcellular location">
    <subcellularLocation>
        <location evidence="2">Periplasm</location>
    </subcellularLocation>
</comment>
<geneLocation type="plasmid" evidence="10">
    <name>pSM145A_Rh02</name>
</geneLocation>
<evidence type="ECO:0000256" key="4">
    <source>
        <dbReference type="ARBA" id="ARBA00017393"/>
    </source>
</evidence>
<evidence type="ECO:0000256" key="6">
    <source>
        <dbReference type="ARBA" id="ARBA00022729"/>
    </source>
</evidence>
<dbReference type="GO" id="GO:0030288">
    <property type="term" value="C:outer membrane-bounded periplasmic space"/>
    <property type="evidence" value="ECO:0007669"/>
    <property type="project" value="TreeGrafter"/>
</dbReference>
<evidence type="ECO:0000256" key="3">
    <source>
        <dbReference type="ARBA" id="ARBA00005695"/>
    </source>
</evidence>
<gene>
    <name evidence="10" type="ORF">ELI03_27405</name>
</gene>
<feature type="domain" description="Solute-binding protein family 5" evidence="9">
    <location>
        <begin position="75"/>
        <end position="448"/>
    </location>
</feature>
<dbReference type="EMBL" id="SIPC01000003">
    <property type="protein sequence ID" value="TAX67826.1"/>
    <property type="molecule type" value="Genomic_DNA"/>
</dbReference>
<keyword evidence="6 8" id="KW-0732">Signal</keyword>
<dbReference type="SUPFAM" id="SSF53850">
    <property type="entry name" value="Periplasmic binding protein-like II"/>
    <property type="match status" value="1"/>
</dbReference>
<feature type="chain" id="PRO_5020424845" description="Glutathione-binding protein GsiB" evidence="8">
    <location>
        <begin position="25"/>
        <end position="539"/>
    </location>
</feature>
<evidence type="ECO:0000256" key="8">
    <source>
        <dbReference type="SAM" id="SignalP"/>
    </source>
</evidence>
<comment type="function">
    <text evidence="1">Part of the ABC transporter complex GsiABCD involved in glutathione import. Binds glutathione.</text>
</comment>
<accession>A0A4Q8XS02</accession>
<proteinExistence type="inferred from homology"/>
<dbReference type="Proteomes" id="UP000293652">
    <property type="component" value="Unassembled WGS sequence"/>
</dbReference>
<evidence type="ECO:0000259" key="9">
    <source>
        <dbReference type="Pfam" id="PF00496"/>
    </source>
</evidence>
<comment type="caution">
    <text evidence="10">The sequence shown here is derived from an EMBL/GenBank/DDBJ whole genome shotgun (WGS) entry which is preliminary data.</text>
</comment>
<dbReference type="Gene3D" id="3.40.190.10">
    <property type="entry name" value="Periplasmic binding protein-like II"/>
    <property type="match status" value="1"/>
</dbReference>
<protein>
    <recommendedName>
        <fullName evidence="4">Glutathione-binding protein GsiB</fullName>
    </recommendedName>
</protein>
<dbReference type="PIRSF" id="PIRSF002741">
    <property type="entry name" value="MppA"/>
    <property type="match status" value="1"/>
</dbReference>
<feature type="signal peptide" evidence="8">
    <location>
        <begin position="1"/>
        <end position="24"/>
    </location>
</feature>
<evidence type="ECO:0000256" key="7">
    <source>
        <dbReference type="ARBA" id="ARBA00022764"/>
    </source>
</evidence>
<dbReference type="InterPro" id="IPR030678">
    <property type="entry name" value="Peptide/Ni-bd"/>
</dbReference>
<evidence type="ECO:0000256" key="5">
    <source>
        <dbReference type="ARBA" id="ARBA00022448"/>
    </source>
</evidence>
<sequence>MFKRWLQQTTMATMVALAPLSVMAEETPKQGGDIVVTYKDDITTLDPAIGYDWVNWSMIKSLYSRLMDYAPGTPNPVPSLAESFTVSPDGLTYTFKLHKGVKFSNGREVVASDVKYSIERAVDPKTQGPGAGFFGAIKGFEDETGGKTTTLSGIETPDDSTVIFNLSRPDATFLHVLAINFASVVPKEAVEAAAGDFGKKPVGSGTFILKDWTIGQQLVFERNKDYFVKGVPYIDSFKVEVGQEPLVALLRLQKGEVDIAGDGIPPAKFLEIKNSADGAQMIVDGEQLHTGYITLNTKVKPFDNLKVRQALNMAINKERITRILNGRATPANQPLPPLMPGYDKSFTGYAYDVAKAKALLAEAGYPDGFETVLYSTNTDPQPRIAQAIQQDLAAVGVKAEVRALAQANVIAAGGTEGEAPMIWSGGMAWIADFPDPSNFYGPILGCAGAVPGGWNWSWYCNADLDKRAVAADSMSDPAKAAERTAAWSKIFTDIMADAPWIPVINERRVVAKSMRMGGADNIYIDPTRVINYDAIFVKQ</sequence>
<keyword evidence="7" id="KW-0574">Periplasm</keyword>
<keyword evidence="10" id="KW-0614">Plasmid</keyword>
<evidence type="ECO:0000256" key="1">
    <source>
        <dbReference type="ARBA" id="ARBA00003489"/>
    </source>
</evidence>
<evidence type="ECO:0000313" key="10">
    <source>
        <dbReference type="EMBL" id="TAX67826.1"/>
    </source>
</evidence>
<dbReference type="Gene3D" id="3.10.105.10">
    <property type="entry name" value="Dipeptide-binding Protein, Domain 3"/>
    <property type="match status" value="1"/>
</dbReference>
<dbReference type="AlphaFoldDB" id="A0A4Q8XS02"/>
<keyword evidence="5" id="KW-0813">Transport</keyword>
<evidence type="ECO:0000313" key="11">
    <source>
        <dbReference type="Proteomes" id="UP000293652"/>
    </source>
</evidence>
<dbReference type="CDD" id="cd00995">
    <property type="entry name" value="PBP2_NikA_DppA_OppA_like"/>
    <property type="match status" value="1"/>
</dbReference>